<evidence type="ECO:0000313" key="3">
    <source>
        <dbReference type="EMBL" id="KPH79415.1"/>
    </source>
</evidence>
<dbReference type="EMBL" id="LGSZ01000050">
    <property type="protein sequence ID" value="KPH79415.1"/>
    <property type="molecule type" value="Genomic_DNA"/>
</dbReference>
<keyword evidence="4" id="KW-1185">Reference proteome</keyword>
<evidence type="ECO:0000259" key="2">
    <source>
        <dbReference type="Pfam" id="PF00182"/>
    </source>
</evidence>
<comment type="caution">
    <text evidence="3">The sequence shown here is derived from an EMBL/GenBank/DDBJ whole genome shotgun (WGS) entry which is preliminary data.</text>
</comment>
<reference evidence="3 4" key="1">
    <citation type="submission" date="2015-07" db="EMBL/GenBank/DDBJ databases">
        <title>Whole genome sequencing of Bosea vaviloviae isolated from cave pool.</title>
        <authorList>
            <person name="Tan N.E.H."/>
            <person name="Lee Y.P."/>
            <person name="Gan H.M."/>
            <person name="Barton H."/>
            <person name="Savka M.A."/>
        </authorList>
    </citation>
    <scope>NUCLEOTIDE SEQUENCE [LARGE SCALE GENOMIC DNA]</scope>
    <source>
        <strain evidence="3 4">SD260</strain>
    </source>
</reference>
<feature type="domain" description="Glycoside hydrolase family 19 catalytic" evidence="2">
    <location>
        <begin position="41"/>
        <end position="148"/>
    </location>
</feature>
<gene>
    <name evidence="3" type="ORF">AE618_18530</name>
</gene>
<evidence type="ECO:0000313" key="4">
    <source>
        <dbReference type="Proteomes" id="UP000037822"/>
    </source>
</evidence>
<evidence type="ECO:0000256" key="1">
    <source>
        <dbReference type="SAM" id="MobiDB-lite"/>
    </source>
</evidence>
<dbReference type="Gene3D" id="1.10.530.10">
    <property type="match status" value="1"/>
</dbReference>
<dbReference type="AlphaFoldDB" id="A0A0N0MB46"/>
<dbReference type="PATRIC" id="fig|1526658.3.peg.1320"/>
<dbReference type="GO" id="GO:0006032">
    <property type="term" value="P:chitin catabolic process"/>
    <property type="evidence" value="ECO:0007669"/>
    <property type="project" value="InterPro"/>
</dbReference>
<protein>
    <recommendedName>
        <fullName evidence="2">Glycoside hydrolase family 19 catalytic domain-containing protein</fullName>
    </recommendedName>
</protein>
<organism evidence="3 4">
    <name type="scientific">Bosea vaviloviae</name>
    <dbReference type="NCBI Taxonomy" id="1526658"/>
    <lineage>
        <taxon>Bacteria</taxon>
        <taxon>Pseudomonadati</taxon>
        <taxon>Pseudomonadota</taxon>
        <taxon>Alphaproteobacteria</taxon>
        <taxon>Hyphomicrobiales</taxon>
        <taxon>Boseaceae</taxon>
        <taxon>Bosea</taxon>
    </lineage>
</organism>
<dbReference type="Pfam" id="PF00182">
    <property type="entry name" value="Glyco_hydro_19"/>
    <property type="match status" value="1"/>
</dbReference>
<proteinExistence type="predicted"/>
<accession>A0A0N0MB46</accession>
<sequence>MRRELFDGALTPQQVYRVEVLLDACLAADWPLAFTSYALATAHHETANWSHMKELGGEAYFKRMYDKAGARPKVAATLGNVEAGDGVKFAGRGYVQLTGRSNYVKAGKALGLDLLKEPGKVEEPTIAAKVLIWGMSTGAYTGKSCRDYLAKSPPDYVNARRIINGTDKASMIATYAKEFQAALVGAGYGKAPTEPAKPVPTPAPVIAAPTSAKPPVPAPEPARHDGKVEAPASERSWWGGVLSRLFSKEP</sequence>
<dbReference type="GO" id="GO:0016998">
    <property type="term" value="P:cell wall macromolecule catabolic process"/>
    <property type="evidence" value="ECO:0007669"/>
    <property type="project" value="InterPro"/>
</dbReference>
<dbReference type="InterPro" id="IPR023346">
    <property type="entry name" value="Lysozyme-like_dom_sf"/>
</dbReference>
<dbReference type="SUPFAM" id="SSF53955">
    <property type="entry name" value="Lysozyme-like"/>
    <property type="match status" value="1"/>
</dbReference>
<dbReference type="Proteomes" id="UP000037822">
    <property type="component" value="Unassembled WGS sequence"/>
</dbReference>
<dbReference type="InterPro" id="IPR000726">
    <property type="entry name" value="Glyco_hydro_19_cat"/>
</dbReference>
<dbReference type="GO" id="GO:0004568">
    <property type="term" value="F:chitinase activity"/>
    <property type="evidence" value="ECO:0007669"/>
    <property type="project" value="InterPro"/>
</dbReference>
<name>A0A0N0MB46_9HYPH</name>
<feature type="region of interest" description="Disordered" evidence="1">
    <location>
        <begin position="192"/>
        <end position="233"/>
    </location>
</feature>